<evidence type="ECO:0000259" key="5">
    <source>
        <dbReference type="PROSITE" id="PS50982"/>
    </source>
</evidence>
<dbReference type="PROSITE" id="PS50982">
    <property type="entry name" value="MBD"/>
    <property type="match status" value="1"/>
</dbReference>
<dbReference type="InterPro" id="IPR001739">
    <property type="entry name" value="Methyl_CpG_DNA-bd"/>
</dbReference>
<evidence type="ECO:0000313" key="6">
    <source>
        <dbReference type="EMBL" id="EMP41206.1"/>
    </source>
</evidence>
<evidence type="ECO:0000256" key="1">
    <source>
        <dbReference type="ARBA" id="ARBA00004123"/>
    </source>
</evidence>
<keyword evidence="7" id="KW-1185">Reference proteome</keyword>
<dbReference type="PANTHER" id="PTHR15074:SF6">
    <property type="entry name" value="METHYL-CPG-BINDING PROTEIN 2"/>
    <property type="match status" value="1"/>
</dbReference>
<dbReference type="STRING" id="8469.M7BTP0"/>
<dbReference type="InterPro" id="IPR045138">
    <property type="entry name" value="MeCP2/MBD4"/>
</dbReference>
<keyword evidence="3" id="KW-0539">Nucleus</keyword>
<evidence type="ECO:0000256" key="3">
    <source>
        <dbReference type="ARBA" id="ARBA00023242"/>
    </source>
</evidence>
<dbReference type="GO" id="GO:0010385">
    <property type="term" value="F:double-stranded methylated DNA binding"/>
    <property type="evidence" value="ECO:0007669"/>
    <property type="project" value="TreeGrafter"/>
</dbReference>
<dbReference type="SMART" id="SM00391">
    <property type="entry name" value="MBD"/>
    <property type="match status" value="1"/>
</dbReference>
<proteinExistence type="predicted"/>
<dbReference type="CDD" id="cd01396">
    <property type="entry name" value="MeCP2_MBD"/>
    <property type="match status" value="1"/>
</dbReference>
<dbReference type="Proteomes" id="UP000031443">
    <property type="component" value="Unassembled WGS sequence"/>
</dbReference>
<dbReference type="GO" id="GO:0008327">
    <property type="term" value="F:methyl-CpG binding"/>
    <property type="evidence" value="ECO:0007669"/>
    <property type="project" value="TreeGrafter"/>
</dbReference>
<gene>
    <name evidence="6" type="ORF">UY3_01553</name>
</gene>
<comment type="subcellular location">
    <subcellularLocation>
        <location evidence="1">Nucleus</location>
    </subcellularLocation>
</comment>
<dbReference type="SUPFAM" id="SSF54171">
    <property type="entry name" value="DNA-binding domain"/>
    <property type="match status" value="1"/>
</dbReference>
<dbReference type="Pfam" id="PF01429">
    <property type="entry name" value="MBD"/>
    <property type="match status" value="1"/>
</dbReference>
<dbReference type="GO" id="GO:0000792">
    <property type="term" value="C:heterochromatin"/>
    <property type="evidence" value="ECO:0007669"/>
    <property type="project" value="TreeGrafter"/>
</dbReference>
<dbReference type="GO" id="GO:0005634">
    <property type="term" value="C:nucleus"/>
    <property type="evidence" value="ECO:0007669"/>
    <property type="project" value="UniProtKB-SubCell"/>
</dbReference>
<keyword evidence="2" id="KW-0597">Phosphoprotein</keyword>
<dbReference type="EMBL" id="KB496627">
    <property type="protein sequence ID" value="EMP41206.1"/>
    <property type="molecule type" value="Genomic_DNA"/>
</dbReference>
<evidence type="ECO:0000256" key="4">
    <source>
        <dbReference type="SAM" id="MobiDB-lite"/>
    </source>
</evidence>
<feature type="region of interest" description="Disordered" evidence="4">
    <location>
        <begin position="1"/>
        <end position="23"/>
    </location>
</feature>
<name>M7BTP0_CHEMY</name>
<evidence type="ECO:0000256" key="2">
    <source>
        <dbReference type="ARBA" id="ARBA00022553"/>
    </source>
</evidence>
<dbReference type="PANTHER" id="PTHR15074">
    <property type="entry name" value="METHYL-CPG-BINDING PROTEIN"/>
    <property type="match status" value="1"/>
</dbReference>
<dbReference type="GO" id="GO:0000122">
    <property type="term" value="P:negative regulation of transcription by RNA polymerase II"/>
    <property type="evidence" value="ECO:0007669"/>
    <property type="project" value="TreeGrafter"/>
</dbReference>
<dbReference type="eggNOG" id="KOG4161">
    <property type="taxonomic scope" value="Eukaryota"/>
</dbReference>
<organism evidence="6 7">
    <name type="scientific">Chelonia mydas</name>
    <name type="common">Green sea-turtle</name>
    <name type="synonym">Chelonia agassizi</name>
    <dbReference type="NCBI Taxonomy" id="8469"/>
    <lineage>
        <taxon>Eukaryota</taxon>
        <taxon>Metazoa</taxon>
        <taxon>Chordata</taxon>
        <taxon>Craniata</taxon>
        <taxon>Vertebrata</taxon>
        <taxon>Euteleostomi</taxon>
        <taxon>Archelosauria</taxon>
        <taxon>Testudinata</taxon>
        <taxon>Testudines</taxon>
        <taxon>Cryptodira</taxon>
        <taxon>Durocryptodira</taxon>
        <taxon>Americhelydia</taxon>
        <taxon>Chelonioidea</taxon>
        <taxon>Cheloniidae</taxon>
        <taxon>Chelonia</taxon>
    </lineage>
</organism>
<evidence type="ECO:0000313" key="7">
    <source>
        <dbReference type="Proteomes" id="UP000031443"/>
    </source>
</evidence>
<protein>
    <submittedName>
        <fullName evidence="6">Methyl-CpG-binding protein 2</fullName>
    </submittedName>
</protein>
<reference evidence="7" key="1">
    <citation type="journal article" date="2013" name="Nat. Genet.">
        <title>The draft genomes of soft-shell turtle and green sea turtle yield insights into the development and evolution of the turtle-specific body plan.</title>
        <authorList>
            <person name="Wang Z."/>
            <person name="Pascual-Anaya J."/>
            <person name="Zadissa A."/>
            <person name="Li W."/>
            <person name="Niimura Y."/>
            <person name="Huang Z."/>
            <person name="Li C."/>
            <person name="White S."/>
            <person name="Xiong Z."/>
            <person name="Fang D."/>
            <person name="Wang B."/>
            <person name="Ming Y."/>
            <person name="Chen Y."/>
            <person name="Zheng Y."/>
            <person name="Kuraku S."/>
            <person name="Pignatelli M."/>
            <person name="Herrero J."/>
            <person name="Beal K."/>
            <person name="Nozawa M."/>
            <person name="Li Q."/>
            <person name="Wang J."/>
            <person name="Zhang H."/>
            <person name="Yu L."/>
            <person name="Shigenobu S."/>
            <person name="Wang J."/>
            <person name="Liu J."/>
            <person name="Flicek P."/>
            <person name="Searle S."/>
            <person name="Wang J."/>
            <person name="Kuratani S."/>
            <person name="Yin Y."/>
            <person name="Aken B."/>
            <person name="Zhang G."/>
            <person name="Irie N."/>
        </authorList>
    </citation>
    <scope>NUCLEOTIDE SEQUENCE [LARGE SCALE GENOMIC DNA]</scope>
</reference>
<dbReference type="GO" id="GO:0003682">
    <property type="term" value="F:chromatin binding"/>
    <property type="evidence" value="ECO:0007669"/>
    <property type="project" value="TreeGrafter"/>
</dbReference>
<dbReference type="Gene3D" id="3.30.890.10">
    <property type="entry name" value="Methyl-cpg-binding Protein 2, Chain A"/>
    <property type="match status" value="1"/>
</dbReference>
<feature type="domain" description="MBD" evidence="5">
    <location>
        <begin position="1"/>
        <end position="69"/>
    </location>
</feature>
<sequence>MYDDPTLPEGWTRKLKQRKSGRSAGKYDVYLINPQGKAFRSKVELIAYFEKVGDTSLDPNDFDFTCHATSSSVLQYRSVFVLVGPT</sequence>
<accession>M7BTP0</accession>
<dbReference type="AlphaFoldDB" id="M7BTP0"/>
<dbReference type="InterPro" id="IPR016177">
    <property type="entry name" value="DNA-bd_dom_sf"/>
</dbReference>